<dbReference type="InterPro" id="IPR033709">
    <property type="entry name" value="Anticodon_Ile_ABEc"/>
</dbReference>
<dbReference type="GO" id="GO:0002161">
    <property type="term" value="F:aminoacyl-tRNA deacylase activity"/>
    <property type="evidence" value="ECO:0007669"/>
    <property type="project" value="InterPro"/>
</dbReference>
<dbReference type="SUPFAM" id="SSF50677">
    <property type="entry name" value="ValRS/IleRS/LeuRS editing domain"/>
    <property type="match status" value="1"/>
</dbReference>
<dbReference type="InterPro" id="IPR014729">
    <property type="entry name" value="Rossmann-like_a/b/a_fold"/>
</dbReference>
<dbReference type="PANTHER" id="PTHR42780">
    <property type="entry name" value="SOLEUCYL-TRNA SYNTHETASE"/>
    <property type="match status" value="1"/>
</dbReference>
<comment type="caution">
    <text evidence="13">The sequence shown here is derived from an EMBL/GenBank/DDBJ whole genome shotgun (WGS) entry which is preliminary data.</text>
</comment>
<dbReference type="Pfam" id="PF08264">
    <property type="entry name" value="Anticodon_1"/>
    <property type="match status" value="1"/>
</dbReference>
<name>A0AAD1UPH1_EUPCR</name>
<dbReference type="SUPFAM" id="SSF52374">
    <property type="entry name" value="Nucleotidylyl transferase"/>
    <property type="match status" value="1"/>
</dbReference>
<dbReference type="GO" id="GO:0000049">
    <property type="term" value="F:tRNA binding"/>
    <property type="evidence" value="ECO:0007669"/>
    <property type="project" value="InterPro"/>
</dbReference>
<dbReference type="EMBL" id="CAMPGE010010059">
    <property type="protein sequence ID" value="CAI2368914.1"/>
    <property type="molecule type" value="Genomic_DNA"/>
</dbReference>
<dbReference type="InterPro" id="IPR009008">
    <property type="entry name" value="Val/Leu/Ile-tRNA-synth_edit"/>
</dbReference>
<keyword evidence="7 10" id="KW-0030">Aminoacyl-tRNA synthetase</keyword>
<dbReference type="Pfam" id="PF00133">
    <property type="entry name" value="tRNA-synt_1"/>
    <property type="match status" value="1"/>
</dbReference>
<evidence type="ECO:0000256" key="5">
    <source>
        <dbReference type="ARBA" id="ARBA00022840"/>
    </source>
</evidence>
<dbReference type="PROSITE" id="PS00178">
    <property type="entry name" value="AA_TRNA_LIGASE_I"/>
    <property type="match status" value="1"/>
</dbReference>
<evidence type="ECO:0000313" key="14">
    <source>
        <dbReference type="Proteomes" id="UP001295684"/>
    </source>
</evidence>
<evidence type="ECO:0000256" key="2">
    <source>
        <dbReference type="ARBA" id="ARBA00013165"/>
    </source>
</evidence>
<dbReference type="Gene3D" id="1.10.730.10">
    <property type="entry name" value="Isoleucyl-tRNA Synthetase, Domain 1"/>
    <property type="match status" value="1"/>
</dbReference>
<protein>
    <recommendedName>
        <fullName evidence="2">isoleucine--tRNA ligase</fullName>
        <ecNumber evidence="2">6.1.1.5</ecNumber>
    </recommendedName>
    <alternativeName>
        <fullName evidence="8">Isoleucyl-tRNA synthetase</fullName>
    </alternativeName>
</protein>
<evidence type="ECO:0000256" key="1">
    <source>
        <dbReference type="ARBA" id="ARBA00005594"/>
    </source>
</evidence>
<dbReference type="InterPro" id="IPR002301">
    <property type="entry name" value="Ile-tRNA-ligase"/>
</dbReference>
<keyword evidence="14" id="KW-1185">Reference proteome</keyword>
<keyword evidence="5 10" id="KW-0067">ATP-binding</keyword>
<comment type="similarity">
    <text evidence="1 10">Belongs to the class-I aminoacyl-tRNA synthetase family.</text>
</comment>
<keyword evidence="4 10" id="KW-0547">Nucleotide-binding</keyword>
<evidence type="ECO:0000256" key="9">
    <source>
        <dbReference type="ARBA" id="ARBA00048359"/>
    </source>
</evidence>
<evidence type="ECO:0000256" key="6">
    <source>
        <dbReference type="ARBA" id="ARBA00022917"/>
    </source>
</evidence>
<dbReference type="FunFam" id="3.40.50.620:FF:000133">
    <property type="entry name" value="Isoleucyl-tRNA synthetase, cytoplasmic"/>
    <property type="match status" value="1"/>
</dbReference>
<sequence>MQSRFEDVPVSPSFPEEERKVMEYWDQIDAFQRQLELTKDLPKYTFYDGPPFATGLPHYGHILVGAIKDTVTRYATQNGKHVDRRFGWDCHGLPVEYEIDKKLGVESSADYKRIGLKAYNDECRGIVMRYSNEWRDIVKRFGRWIDFDNDYKTMDLTFMETVWYLFKNIYEKGLVYKSSRVMPFSTKCATVLSNFEAGSNYKDTLDPSIYVTFPMVDDENTAFVAWTTTPWTLPSNLIICMNPELNYVSVLDEESKMTYVVAESRKKEFVKQTKIKKHKVLGKKKGSEFEGIEYVPLFTYYHEMREQGCFRVCAEDYVTADDGTGIVHCAPGFGEEDFNVCSRRKVIDSSAPPCPVDDNGNLIEPVTDFKGYYFKDADKHIKKNLRDRKRLIFDGQVEHSYPFCWRSETPLIYRAVSSWFIKVTDLKDKLIENNKSTRWVPDSIQHGRFHNWLADARDWCFSRNRLWGNPIPLWVSDDGEEVICVGSVQELKELSGIDEDITDLHRDFIDHITIPSKQGKGVLRRIPEVFDCWFESGSMPFSSVHYPFSTNEEEFSKIFPGDFIAEGLDQTRGWFYTLNVIATAVKESTPYKNLIVNGIVLAEDGNKMSKRLQNYPDPMFMVENYSADAVKLYLLNSPIVKAESLKFSEIGVKNVVKDVFLPWFNAYRFLIENIKRFEEKSNEQFVFDSKLRHEATNLLDKWIIAANQRLLKFFREEFDNYRLYTVINQLLSFLVDLNKWYIKLNRQRMKGASGSEEARMSLNTLFDVLFSTTLMMSCFTPFISEFLYLNLRNGFEDGHELKKDSIHFLRIPEADETLLDDAIVHKVSHMKKVVEMTRSIRDNINIPIKKPIQTALLVNSNPDFAESIEIFGDYIKEEINAYELLVETDENKFVNYSCDYNQRALGPRLKDKFEIEMNERIKDVPEKEHKKFKKAFKKEFNDNFYGKLGSLSSDQIKEYMVTYKIVVEGVEIVEGDLTPTKQLREEYQKHEKFAGNTDREYCVLLDKTSTEEIEMSYTSREFLGRIQKLRKEAGLKLDDDIEIFYLAETEFLEKALNHHIDELKKTVMKPLIDGKLKPACYPEVASTEFKLGKETGKIYICKPSISFQKDRVNAKYPDAAFVAGFELLFETFGAEYLKLIAEANGGVFKTKLDGQDIELKLGEDFHLDGFKSYNF</sequence>
<dbReference type="AlphaFoldDB" id="A0AAD1UPH1"/>
<accession>A0AAD1UPH1</accession>
<dbReference type="GO" id="GO:0006428">
    <property type="term" value="P:isoleucyl-tRNA aminoacylation"/>
    <property type="evidence" value="ECO:0007669"/>
    <property type="project" value="InterPro"/>
</dbReference>
<dbReference type="CDD" id="cd07961">
    <property type="entry name" value="Anticodon_Ia_Ile_ABEc"/>
    <property type="match status" value="1"/>
</dbReference>
<dbReference type="GO" id="GO:0004822">
    <property type="term" value="F:isoleucine-tRNA ligase activity"/>
    <property type="evidence" value="ECO:0007669"/>
    <property type="project" value="UniProtKB-EC"/>
</dbReference>
<evidence type="ECO:0000259" key="12">
    <source>
        <dbReference type="Pfam" id="PF08264"/>
    </source>
</evidence>
<evidence type="ECO:0000256" key="7">
    <source>
        <dbReference type="ARBA" id="ARBA00023146"/>
    </source>
</evidence>
<dbReference type="InterPro" id="IPR023586">
    <property type="entry name" value="Ile-tRNA-ligase_type2"/>
</dbReference>
<evidence type="ECO:0000313" key="13">
    <source>
        <dbReference type="EMBL" id="CAI2368914.1"/>
    </source>
</evidence>
<evidence type="ECO:0000256" key="10">
    <source>
        <dbReference type="RuleBase" id="RU363035"/>
    </source>
</evidence>
<dbReference type="PANTHER" id="PTHR42780:SF1">
    <property type="entry name" value="ISOLEUCINE--TRNA LIGASE, CYTOPLASMIC"/>
    <property type="match status" value="1"/>
</dbReference>
<dbReference type="PRINTS" id="PR00984">
    <property type="entry name" value="TRNASYNTHILE"/>
</dbReference>
<reference evidence="13" key="1">
    <citation type="submission" date="2023-07" db="EMBL/GenBank/DDBJ databases">
        <authorList>
            <consortium name="AG Swart"/>
            <person name="Singh M."/>
            <person name="Singh A."/>
            <person name="Seah K."/>
            <person name="Emmerich C."/>
        </authorList>
    </citation>
    <scope>NUCLEOTIDE SEQUENCE</scope>
    <source>
        <strain evidence="13">DP1</strain>
    </source>
</reference>
<evidence type="ECO:0000256" key="4">
    <source>
        <dbReference type="ARBA" id="ARBA00022741"/>
    </source>
</evidence>
<dbReference type="FunFam" id="3.40.50.620:FF:000023">
    <property type="entry name" value="Isoleucyl-tRNA synthetase,cytoplasmic"/>
    <property type="match status" value="1"/>
</dbReference>
<evidence type="ECO:0000259" key="11">
    <source>
        <dbReference type="Pfam" id="PF00133"/>
    </source>
</evidence>
<evidence type="ECO:0000256" key="8">
    <source>
        <dbReference type="ARBA" id="ARBA00032665"/>
    </source>
</evidence>
<comment type="catalytic activity">
    <reaction evidence="9">
        <text>tRNA(Ile) + L-isoleucine + ATP = L-isoleucyl-tRNA(Ile) + AMP + diphosphate</text>
        <dbReference type="Rhea" id="RHEA:11060"/>
        <dbReference type="Rhea" id="RHEA-COMP:9666"/>
        <dbReference type="Rhea" id="RHEA-COMP:9695"/>
        <dbReference type="ChEBI" id="CHEBI:30616"/>
        <dbReference type="ChEBI" id="CHEBI:33019"/>
        <dbReference type="ChEBI" id="CHEBI:58045"/>
        <dbReference type="ChEBI" id="CHEBI:78442"/>
        <dbReference type="ChEBI" id="CHEBI:78528"/>
        <dbReference type="ChEBI" id="CHEBI:456215"/>
        <dbReference type="EC" id="6.1.1.5"/>
    </reaction>
</comment>
<dbReference type="EC" id="6.1.1.5" evidence="2"/>
<dbReference type="InterPro" id="IPR001412">
    <property type="entry name" value="aa-tRNA-synth_I_CS"/>
</dbReference>
<dbReference type="NCBIfam" id="TIGR00392">
    <property type="entry name" value="ileS"/>
    <property type="match status" value="1"/>
</dbReference>
<organism evidence="13 14">
    <name type="scientific">Euplotes crassus</name>
    <dbReference type="NCBI Taxonomy" id="5936"/>
    <lineage>
        <taxon>Eukaryota</taxon>
        <taxon>Sar</taxon>
        <taxon>Alveolata</taxon>
        <taxon>Ciliophora</taxon>
        <taxon>Intramacronucleata</taxon>
        <taxon>Spirotrichea</taxon>
        <taxon>Hypotrichia</taxon>
        <taxon>Euplotida</taxon>
        <taxon>Euplotidae</taxon>
        <taxon>Moneuplotes</taxon>
    </lineage>
</organism>
<dbReference type="SUPFAM" id="SSF47323">
    <property type="entry name" value="Anticodon-binding domain of a subclass of class I aminoacyl-tRNA synthetases"/>
    <property type="match status" value="1"/>
</dbReference>
<dbReference type="GO" id="GO:0005524">
    <property type="term" value="F:ATP binding"/>
    <property type="evidence" value="ECO:0007669"/>
    <property type="project" value="UniProtKB-KW"/>
</dbReference>
<keyword evidence="3 10" id="KW-0436">Ligase</keyword>
<dbReference type="CDD" id="cd00818">
    <property type="entry name" value="IleRS_core"/>
    <property type="match status" value="1"/>
</dbReference>
<dbReference type="Gene3D" id="3.40.50.620">
    <property type="entry name" value="HUPs"/>
    <property type="match status" value="2"/>
</dbReference>
<dbReference type="InterPro" id="IPR002300">
    <property type="entry name" value="aa-tRNA-synth_Ia"/>
</dbReference>
<dbReference type="Proteomes" id="UP001295684">
    <property type="component" value="Unassembled WGS sequence"/>
</dbReference>
<gene>
    <name evidence="13" type="ORF">ECRASSUSDP1_LOCUS10210</name>
</gene>
<feature type="domain" description="Methionyl/Valyl/Leucyl/Isoleucyl-tRNA synthetase anticodon-binding" evidence="12">
    <location>
        <begin position="700"/>
        <end position="854"/>
    </location>
</feature>
<dbReference type="Pfam" id="PF19302">
    <property type="entry name" value="DUF5915"/>
    <property type="match status" value="1"/>
</dbReference>
<evidence type="ECO:0000256" key="3">
    <source>
        <dbReference type="ARBA" id="ARBA00022598"/>
    </source>
</evidence>
<dbReference type="InterPro" id="IPR013155">
    <property type="entry name" value="M/V/L/I-tRNA-synth_anticd-bd"/>
</dbReference>
<proteinExistence type="inferred from homology"/>
<dbReference type="FunFam" id="1.10.730.10:FF:000004">
    <property type="entry name" value="Isoleucyl-tRNA synthetase, cytoplasmic"/>
    <property type="match status" value="1"/>
</dbReference>
<keyword evidence="6 10" id="KW-0648">Protein biosynthesis</keyword>
<feature type="domain" description="Aminoacyl-tRNA synthetase class Ia" evidence="11">
    <location>
        <begin position="21"/>
        <end position="645"/>
    </location>
</feature>
<dbReference type="InterPro" id="IPR009080">
    <property type="entry name" value="tRNAsynth_Ia_anticodon-bd"/>
</dbReference>